<feature type="domain" description="Beta-xylosidase C-terminal Concanavalin A-like" evidence="7">
    <location>
        <begin position="318"/>
        <end position="488"/>
    </location>
</feature>
<evidence type="ECO:0000256" key="2">
    <source>
        <dbReference type="ARBA" id="ARBA00022801"/>
    </source>
</evidence>
<reference evidence="8 9" key="1">
    <citation type="submission" date="2019-03" db="EMBL/GenBank/DDBJ databases">
        <title>Draft genome sequences of novel Actinobacteria.</title>
        <authorList>
            <person name="Sahin N."/>
            <person name="Ay H."/>
            <person name="Saygin H."/>
        </authorList>
    </citation>
    <scope>NUCLEOTIDE SEQUENCE [LARGE SCALE GENOMIC DNA]</scope>
    <source>
        <strain evidence="8 9">5K138</strain>
    </source>
</reference>
<evidence type="ECO:0000256" key="1">
    <source>
        <dbReference type="ARBA" id="ARBA00009865"/>
    </source>
</evidence>
<feature type="site" description="Important for catalytic activity, responsible for pKa modulation of the active site Glu and correct orientation of both the proton donor and substrate" evidence="5">
    <location>
        <position position="123"/>
    </location>
</feature>
<keyword evidence="3 6" id="KW-0326">Glycosidase</keyword>
<dbReference type="InterPro" id="IPR051795">
    <property type="entry name" value="Glycosyl_Hydrlase_43"/>
</dbReference>
<dbReference type="PANTHER" id="PTHR42812">
    <property type="entry name" value="BETA-XYLOSIDASE"/>
    <property type="match status" value="1"/>
</dbReference>
<keyword evidence="2 6" id="KW-0378">Hydrolase</keyword>
<name>A0A4R5DCE8_9ACTN</name>
<comment type="caution">
    <text evidence="8">The sequence shown here is derived from an EMBL/GenBank/DDBJ whole genome shotgun (WGS) entry which is preliminary data.</text>
</comment>
<dbReference type="RefSeq" id="WP_131895794.1">
    <property type="nucleotide sequence ID" value="NZ_SMKZ01000019.1"/>
</dbReference>
<dbReference type="GO" id="GO:0005975">
    <property type="term" value="P:carbohydrate metabolic process"/>
    <property type="evidence" value="ECO:0007669"/>
    <property type="project" value="InterPro"/>
</dbReference>
<evidence type="ECO:0000313" key="9">
    <source>
        <dbReference type="Proteomes" id="UP000294739"/>
    </source>
</evidence>
<feature type="active site" description="Proton donor" evidence="4">
    <location>
        <position position="183"/>
    </location>
</feature>
<dbReference type="GO" id="GO:0004553">
    <property type="term" value="F:hydrolase activity, hydrolyzing O-glycosyl compounds"/>
    <property type="evidence" value="ECO:0007669"/>
    <property type="project" value="InterPro"/>
</dbReference>
<dbReference type="InterPro" id="IPR013320">
    <property type="entry name" value="ConA-like_dom_sf"/>
</dbReference>
<keyword evidence="9" id="KW-1185">Reference proteome</keyword>
<protein>
    <submittedName>
        <fullName evidence="8">Glycosyl hydrolase 43 family protein</fullName>
    </submittedName>
</protein>
<dbReference type="SUPFAM" id="SSF75005">
    <property type="entry name" value="Arabinanase/levansucrase/invertase"/>
    <property type="match status" value="1"/>
</dbReference>
<proteinExistence type="inferred from homology"/>
<sequence length="513" mass="54942">MTTYTNPVLDADWSDPDAVRVGDAYYLTASTFNRAPGLPILRSADLVHWELIGHALPRLVPEGHYDLPRHGGGVWAPALRHHDGRFVIVYPDPDHGLFVVTATDPAGPWTEPHLLCPGRGLIDPCPFWDDDGRAYLAHGWATTRAGINNLLTLHEMAPDTSALLGPGRTVIDGTDLPGFTVLEGPKLHKRDGWYWIFAPAGGVPDGWQSVFRARSIWGPYEERTVLAQGSSPVNGPHQGTWVTAPDGSDWYLHFQDRGPFGRVVHLQPMSWSYDGWPRIGTAVADGGTGEPVASFDGPGAVGARASQTGIPLSDDWSGGIGLQWYWQANPRPEWAAAKDGELELAAFPGDPGNLRELPNVLAQRLPGGASTAQVTVSLRDAVPGTRAGLVVLGREYCWLGIQGRPDGDLAVVAATGGDGPREHLLSMAPARLDRDAVVELRAAISPRAEVRLAWRVGETEWTAIPAPFQATAGFWTGAHLGIFAASPHGSPPGDAPLPAARFGAFCLDVISSP</sequence>
<accession>A0A4R5DCE8</accession>
<feature type="active site" description="Proton acceptor" evidence="4">
    <location>
        <position position="15"/>
    </location>
</feature>
<dbReference type="InParanoid" id="A0A4R5DCE8"/>
<dbReference type="OrthoDB" id="9758923at2"/>
<gene>
    <name evidence="8" type="ORF">E1269_14885</name>
</gene>
<dbReference type="InterPro" id="IPR041542">
    <property type="entry name" value="GH43_C2"/>
</dbReference>
<dbReference type="PANTHER" id="PTHR42812:SF12">
    <property type="entry name" value="BETA-XYLOSIDASE-RELATED"/>
    <property type="match status" value="1"/>
</dbReference>
<dbReference type="Gene3D" id="2.60.120.200">
    <property type="match status" value="1"/>
</dbReference>
<dbReference type="EMBL" id="SMKZ01000019">
    <property type="protein sequence ID" value="TDE09294.1"/>
    <property type="molecule type" value="Genomic_DNA"/>
</dbReference>
<organism evidence="8 9">
    <name type="scientific">Jiangella asiatica</name>
    <dbReference type="NCBI Taxonomy" id="2530372"/>
    <lineage>
        <taxon>Bacteria</taxon>
        <taxon>Bacillati</taxon>
        <taxon>Actinomycetota</taxon>
        <taxon>Actinomycetes</taxon>
        <taxon>Jiangellales</taxon>
        <taxon>Jiangellaceae</taxon>
        <taxon>Jiangella</taxon>
    </lineage>
</organism>
<evidence type="ECO:0000256" key="4">
    <source>
        <dbReference type="PIRSR" id="PIRSR606710-1"/>
    </source>
</evidence>
<dbReference type="InterPro" id="IPR006710">
    <property type="entry name" value="Glyco_hydro_43"/>
</dbReference>
<evidence type="ECO:0000313" key="8">
    <source>
        <dbReference type="EMBL" id="TDE09294.1"/>
    </source>
</evidence>
<dbReference type="Gene3D" id="2.115.10.20">
    <property type="entry name" value="Glycosyl hydrolase domain, family 43"/>
    <property type="match status" value="1"/>
</dbReference>
<comment type="similarity">
    <text evidence="1 6">Belongs to the glycosyl hydrolase 43 family.</text>
</comment>
<dbReference type="SUPFAM" id="SSF49899">
    <property type="entry name" value="Concanavalin A-like lectins/glucanases"/>
    <property type="match status" value="1"/>
</dbReference>
<dbReference type="InterPro" id="IPR023296">
    <property type="entry name" value="Glyco_hydro_beta-prop_sf"/>
</dbReference>
<dbReference type="Pfam" id="PF04616">
    <property type="entry name" value="Glyco_hydro_43"/>
    <property type="match status" value="1"/>
</dbReference>
<evidence type="ECO:0000256" key="3">
    <source>
        <dbReference type="ARBA" id="ARBA00023295"/>
    </source>
</evidence>
<evidence type="ECO:0000259" key="7">
    <source>
        <dbReference type="Pfam" id="PF17851"/>
    </source>
</evidence>
<dbReference type="Pfam" id="PF17851">
    <property type="entry name" value="GH43_C2"/>
    <property type="match status" value="1"/>
</dbReference>
<dbReference type="CDD" id="cd09001">
    <property type="entry name" value="GH43_FsAxh1-like"/>
    <property type="match status" value="1"/>
</dbReference>
<dbReference type="AlphaFoldDB" id="A0A4R5DCE8"/>
<dbReference type="Proteomes" id="UP000294739">
    <property type="component" value="Unassembled WGS sequence"/>
</dbReference>
<evidence type="ECO:0000256" key="5">
    <source>
        <dbReference type="PIRSR" id="PIRSR606710-2"/>
    </source>
</evidence>
<evidence type="ECO:0000256" key="6">
    <source>
        <dbReference type="RuleBase" id="RU361187"/>
    </source>
</evidence>